<comment type="caution">
    <text evidence="3">The sequence shown here is derived from an EMBL/GenBank/DDBJ whole genome shotgun (WGS) entry which is preliminary data.</text>
</comment>
<dbReference type="Gene3D" id="3.30.565.40">
    <property type="entry name" value="Fervidobacterium nodosum Rt17-B1 like"/>
    <property type="match status" value="1"/>
</dbReference>
<evidence type="ECO:0008006" key="5">
    <source>
        <dbReference type="Google" id="ProtNLM"/>
    </source>
</evidence>
<dbReference type="AlphaFoldDB" id="A0A918SFQ7"/>
<dbReference type="InterPro" id="IPR021729">
    <property type="entry name" value="DUF3298"/>
</dbReference>
<accession>A0A918SFQ7</accession>
<dbReference type="InterPro" id="IPR037126">
    <property type="entry name" value="PdaC/RsiV-like_sf"/>
</dbReference>
<evidence type="ECO:0000259" key="1">
    <source>
        <dbReference type="Pfam" id="PF11738"/>
    </source>
</evidence>
<reference evidence="3" key="1">
    <citation type="journal article" date="2014" name="Int. J. Syst. Evol. Microbiol.">
        <title>Complete genome sequence of Corynebacterium casei LMG S-19264T (=DSM 44701T), isolated from a smear-ripened cheese.</title>
        <authorList>
            <consortium name="US DOE Joint Genome Institute (JGI-PGF)"/>
            <person name="Walter F."/>
            <person name="Albersmeier A."/>
            <person name="Kalinowski J."/>
            <person name="Ruckert C."/>
        </authorList>
    </citation>
    <scope>NUCLEOTIDE SEQUENCE</scope>
    <source>
        <strain evidence="3">KCTC 12719</strain>
    </source>
</reference>
<reference evidence="3" key="2">
    <citation type="submission" date="2020-09" db="EMBL/GenBank/DDBJ databases">
        <authorList>
            <person name="Sun Q."/>
            <person name="Kim S."/>
        </authorList>
    </citation>
    <scope>NUCLEOTIDE SEQUENCE</scope>
    <source>
        <strain evidence="3">KCTC 12719</strain>
    </source>
</reference>
<dbReference type="Pfam" id="PF11738">
    <property type="entry name" value="DUF3298"/>
    <property type="match status" value="1"/>
</dbReference>
<protein>
    <recommendedName>
        <fullName evidence="5">DUF3298 domain-containing protein</fullName>
    </recommendedName>
</protein>
<dbReference type="Pfam" id="PF13739">
    <property type="entry name" value="PdaC"/>
    <property type="match status" value="1"/>
</dbReference>
<organism evidence="3 4">
    <name type="scientific">Salinimicrobium marinum</name>
    <dbReference type="NCBI Taxonomy" id="680283"/>
    <lineage>
        <taxon>Bacteria</taxon>
        <taxon>Pseudomonadati</taxon>
        <taxon>Bacteroidota</taxon>
        <taxon>Flavobacteriia</taxon>
        <taxon>Flavobacteriales</taxon>
        <taxon>Flavobacteriaceae</taxon>
        <taxon>Salinimicrobium</taxon>
    </lineage>
</organism>
<evidence type="ECO:0000313" key="4">
    <source>
        <dbReference type="Proteomes" id="UP000610456"/>
    </source>
</evidence>
<dbReference type="PROSITE" id="PS51257">
    <property type="entry name" value="PROKAR_LIPOPROTEIN"/>
    <property type="match status" value="1"/>
</dbReference>
<dbReference type="Gene3D" id="3.90.640.20">
    <property type="entry name" value="Heat-shock cognate protein, ATPase"/>
    <property type="match status" value="1"/>
</dbReference>
<dbReference type="Proteomes" id="UP000610456">
    <property type="component" value="Unassembled WGS sequence"/>
</dbReference>
<dbReference type="RefSeq" id="WP_189604330.1">
    <property type="nucleotide sequence ID" value="NZ_BMXB01000005.1"/>
</dbReference>
<evidence type="ECO:0000259" key="2">
    <source>
        <dbReference type="Pfam" id="PF13739"/>
    </source>
</evidence>
<keyword evidence="4" id="KW-1185">Reference proteome</keyword>
<evidence type="ECO:0000313" key="3">
    <source>
        <dbReference type="EMBL" id="GHA36270.1"/>
    </source>
</evidence>
<name>A0A918SFQ7_9FLAO</name>
<dbReference type="EMBL" id="BMXB01000005">
    <property type="protein sequence ID" value="GHA36270.1"/>
    <property type="molecule type" value="Genomic_DNA"/>
</dbReference>
<gene>
    <name evidence="3" type="ORF">GCM10007103_17220</name>
</gene>
<feature type="domain" description="Deacetylase PdaC" evidence="2">
    <location>
        <begin position="47"/>
        <end position="149"/>
    </location>
</feature>
<sequence>MTSKYFYFALLLVFVTACKSDKKEPENILFFENESLTKSEGEACEKPENQCTVISLDFPVATGPDEVSGRINKTLENYIIEIVSSVEDTTTTSLEELADDFIADYLSTTSDFPEEPTWEAYVTGKVFYTSANLISIGINSEIFRGGAHGYRALSFLNFNPENGAQYFQEDLFTPEFKDYAEMVFREDQDLPEEDNINSTGFWFEEDTYQLPVNIGFDEDNVILIYNAYEVAPYSAGNIHIEIPKEEVESYLKVE</sequence>
<feature type="domain" description="DUF3298" evidence="1">
    <location>
        <begin position="170"/>
        <end position="244"/>
    </location>
</feature>
<dbReference type="InterPro" id="IPR025303">
    <property type="entry name" value="PdaC"/>
</dbReference>
<proteinExistence type="predicted"/>